<name>A0A499UZ09_9ACTN</name>
<sequence length="137" mass="15561">MLMGTADVDPGYEDFFVWHYRTNSWWWQHQCAVIRLGHKIEIGLRFDLDGLRIQGTWWYPAPGQVTTFRKAVAAEGSGHELSSIIEDLRAKGPQHLRGRDEAPPTELSIRPLPHGPPAPPLTDRCPTPRLRQLAPHP</sequence>
<evidence type="ECO:0000313" key="3">
    <source>
        <dbReference type="Proteomes" id="UP000463951"/>
    </source>
</evidence>
<proteinExistence type="predicted"/>
<gene>
    <name evidence="2" type="ORF">SSPO_100410</name>
</gene>
<reference evidence="2 3" key="1">
    <citation type="journal article" date="2020" name="Int. J. Syst. Evol. Microbiol.">
        <title>Reclassification of Streptomyces castelarensis and Streptomyces sporoclivatus as later heterotypic synonyms of Streptomyces antimycoticus.</title>
        <authorList>
            <person name="Komaki H."/>
            <person name="Tamura T."/>
        </authorList>
    </citation>
    <scope>NUCLEOTIDE SEQUENCE [LARGE SCALE GENOMIC DNA]</scope>
    <source>
        <strain evidence="2 3">NBRC 100767</strain>
    </source>
</reference>
<protein>
    <submittedName>
        <fullName evidence="2">Uncharacterized protein</fullName>
    </submittedName>
</protein>
<dbReference type="AlphaFoldDB" id="A0A499UZ09"/>
<organism evidence="2 3">
    <name type="scientific">Streptomyces antimycoticus</name>
    <dbReference type="NCBI Taxonomy" id="68175"/>
    <lineage>
        <taxon>Bacteria</taxon>
        <taxon>Bacillati</taxon>
        <taxon>Actinomycetota</taxon>
        <taxon>Actinomycetes</taxon>
        <taxon>Kitasatosporales</taxon>
        <taxon>Streptomycetaceae</taxon>
        <taxon>Streptomyces</taxon>
        <taxon>Streptomyces violaceusniger group</taxon>
    </lineage>
</organism>
<evidence type="ECO:0000256" key="1">
    <source>
        <dbReference type="SAM" id="MobiDB-lite"/>
    </source>
</evidence>
<feature type="region of interest" description="Disordered" evidence="1">
    <location>
        <begin position="92"/>
        <end position="137"/>
    </location>
</feature>
<dbReference type="EMBL" id="AP019620">
    <property type="protein sequence ID" value="BBJ47323.1"/>
    <property type="molecule type" value="Genomic_DNA"/>
</dbReference>
<evidence type="ECO:0000313" key="2">
    <source>
        <dbReference type="EMBL" id="BBJ47323.1"/>
    </source>
</evidence>
<accession>A0A499UZ09</accession>
<dbReference type="Proteomes" id="UP000463951">
    <property type="component" value="Chromosome"/>
</dbReference>